<evidence type="ECO:0000256" key="7">
    <source>
        <dbReference type="ARBA" id="ARBA00023157"/>
    </source>
</evidence>
<evidence type="ECO:0000256" key="1">
    <source>
        <dbReference type="ARBA" id="ARBA00001973"/>
    </source>
</evidence>
<dbReference type="GO" id="GO:0004097">
    <property type="term" value="F:catechol oxidase activity"/>
    <property type="evidence" value="ECO:0007669"/>
    <property type="project" value="InterPro"/>
</dbReference>
<evidence type="ECO:0000256" key="2">
    <source>
        <dbReference type="ARBA" id="ARBA00009928"/>
    </source>
</evidence>
<evidence type="ECO:0000313" key="11">
    <source>
        <dbReference type="Proteomes" id="UP001327560"/>
    </source>
</evidence>
<reference evidence="10 11" key="1">
    <citation type="submission" date="2023-10" db="EMBL/GenBank/DDBJ databases">
        <title>Chromosome-scale genome assembly provides insights into flower coloration mechanisms of Canna indica.</title>
        <authorList>
            <person name="Li C."/>
        </authorList>
    </citation>
    <scope>NUCLEOTIDE SEQUENCE [LARGE SCALE GENOMIC DNA]</scope>
    <source>
        <tissue evidence="10">Flower</tissue>
    </source>
</reference>
<keyword evidence="7" id="KW-1015">Disulfide bond</keyword>
<evidence type="ECO:0000256" key="8">
    <source>
        <dbReference type="SAM" id="MobiDB-lite"/>
    </source>
</evidence>
<dbReference type="Pfam" id="PF00264">
    <property type="entry name" value="Tyrosinase"/>
    <property type="match status" value="1"/>
</dbReference>
<dbReference type="GO" id="GO:0046872">
    <property type="term" value="F:metal ion binding"/>
    <property type="evidence" value="ECO:0007669"/>
    <property type="project" value="UniProtKB-KW"/>
</dbReference>
<dbReference type="InterPro" id="IPR022739">
    <property type="entry name" value="Polyphenol_oxidase_cen"/>
</dbReference>
<evidence type="ECO:0000256" key="5">
    <source>
        <dbReference type="ARBA" id="ARBA00023002"/>
    </source>
</evidence>
<dbReference type="InterPro" id="IPR008922">
    <property type="entry name" value="Di-copper_centre_dom_sf"/>
</dbReference>
<dbReference type="AlphaFoldDB" id="A0AAQ3KYK2"/>
<dbReference type="Proteomes" id="UP001327560">
    <property type="component" value="Chromosome 8"/>
</dbReference>
<comment type="cofactor">
    <cofactor evidence="1">
        <name>Cu(2+)</name>
        <dbReference type="ChEBI" id="CHEBI:29036"/>
    </cofactor>
</comment>
<dbReference type="PANTHER" id="PTHR11474">
    <property type="entry name" value="TYROSINASE FAMILY MEMBER"/>
    <property type="match status" value="1"/>
</dbReference>
<dbReference type="PANTHER" id="PTHR11474:SF76">
    <property type="entry name" value="SHKT DOMAIN-CONTAINING PROTEIN"/>
    <property type="match status" value="1"/>
</dbReference>
<dbReference type="EMBL" id="CP136897">
    <property type="protein sequence ID" value="WOL15907.1"/>
    <property type="molecule type" value="Genomic_DNA"/>
</dbReference>
<proteinExistence type="inferred from homology"/>
<dbReference type="Pfam" id="PF12142">
    <property type="entry name" value="PPO1_DWL"/>
    <property type="match status" value="1"/>
</dbReference>
<evidence type="ECO:0000313" key="10">
    <source>
        <dbReference type="EMBL" id="WOL15907.1"/>
    </source>
</evidence>
<evidence type="ECO:0000256" key="3">
    <source>
        <dbReference type="ARBA" id="ARBA00022723"/>
    </source>
</evidence>
<keyword evidence="5" id="KW-0560">Oxidoreductase</keyword>
<keyword evidence="4" id="KW-0883">Thioether bond</keyword>
<keyword evidence="3" id="KW-0479">Metal-binding</keyword>
<gene>
    <name evidence="10" type="ORF">Cni_G24688</name>
</gene>
<sequence length="595" mass="67250">MATSASLLLSCTPSSACLRQRERSHRRDVAPFRVSCRKGSGEPRQGAGKPRPESGAPLLDRRDMIIGLGGLYGAAAGPMALANPIVPPDLTKCKTAEAPTLDGKCCPPYTGTETIVDYDFPATAIRVRRAAHHVIDDEDYMAKYREAVRKMKELPADHPWNYYQQANVHCQYCNDAYDQQGTTDVPVQVHYSWIFLPWHRYYLHFYERILGKLIGDDTFTIPFWNFDNPAGMTYPQIFQELNSPLYDPERDQAHVKPDVLMDLKYTYGKTAGSGFVGQELINSNLDYIKKTFDNSLPLPELFMGEQLRAGELKENVSSGQLEVIHNSVHMWVGPPETTYHVNMGNFSTAARDSTFFSLHCNVDRLWDIYRHLRGNRLEFNDPDWLDSTFLFIDENERLVRVKLGDCVDANRLWYMYEQVSLPWLGKLPKQKKSETTDKATTQLSLTRVGEFGSAPQKLDPNTPLRVVVSRPKKSRKKSEKEEKLEVLTIKDIEVSLSEASRFDVYIATPYGDLAGPDFGEFAGSFVRLQHMMGDKLLKKMVKKTKLKLGLNKLLEDIEGAEDAEKLVVTLVPRSGDVTVGGVNIKLVETDTSTTF</sequence>
<accession>A0AAQ3KYK2</accession>
<keyword evidence="11" id="KW-1185">Reference proteome</keyword>
<organism evidence="10 11">
    <name type="scientific">Canna indica</name>
    <name type="common">Indian-shot</name>
    <dbReference type="NCBI Taxonomy" id="4628"/>
    <lineage>
        <taxon>Eukaryota</taxon>
        <taxon>Viridiplantae</taxon>
        <taxon>Streptophyta</taxon>
        <taxon>Embryophyta</taxon>
        <taxon>Tracheophyta</taxon>
        <taxon>Spermatophyta</taxon>
        <taxon>Magnoliopsida</taxon>
        <taxon>Liliopsida</taxon>
        <taxon>Zingiberales</taxon>
        <taxon>Cannaceae</taxon>
        <taxon>Canna</taxon>
    </lineage>
</organism>
<name>A0AAQ3KYK2_9LILI</name>
<dbReference type="PROSITE" id="PS00497">
    <property type="entry name" value="TYROSINASE_1"/>
    <property type="match status" value="1"/>
</dbReference>
<evidence type="ECO:0000256" key="6">
    <source>
        <dbReference type="ARBA" id="ARBA00023008"/>
    </source>
</evidence>
<evidence type="ECO:0000259" key="9">
    <source>
        <dbReference type="PROSITE" id="PS00497"/>
    </source>
</evidence>
<dbReference type="Pfam" id="PF12143">
    <property type="entry name" value="PPO1_KFDV"/>
    <property type="match status" value="1"/>
</dbReference>
<dbReference type="InterPro" id="IPR050316">
    <property type="entry name" value="Tyrosinase/Hemocyanin"/>
</dbReference>
<evidence type="ECO:0000256" key="4">
    <source>
        <dbReference type="ARBA" id="ARBA00022784"/>
    </source>
</evidence>
<protein>
    <submittedName>
        <fullName evidence="10">Polyphenol oxidase, chloroplastic-like</fullName>
    </submittedName>
</protein>
<dbReference type="PRINTS" id="PR00092">
    <property type="entry name" value="TYROSINASE"/>
</dbReference>
<comment type="similarity">
    <text evidence="2">Belongs to the tyrosinase family.</text>
</comment>
<dbReference type="InterPro" id="IPR002227">
    <property type="entry name" value="Tyrosinase_Cu-bd"/>
</dbReference>
<feature type="domain" description="Tyrosinase copper-binding" evidence="9">
    <location>
        <begin position="190"/>
        <end position="207"/>
    </location>
</feature>
<keyword evidence="6" id="KW-0186">Copper</keyword>
<dbReference type="InterPro" id="IPR022740">
    <property type="entry name" value="Polyphenol_oxidase_C"/>
</dbReference>
<feature type="region of interest" description="Disordered" evidence="8">
    <location>
        <begin position="21"/>
        <end position="58"/>
    </location>
</feature>
<feature type="compositionally biased region" description="Basic and acidic residues" evidence="8">
    <location>
        <begin position="21"/>
        <end position="30"/>
    </location>
</feature>
<dbReference type="SUPFAM" id="SSF48056">
    <property type="entry name" value="Di-copper centre-containing domain"/>
    <property type="match status" value="1"/>
</dbReference>
<dbReference type="Gene3D" id="1.10.1280.10">
    <property type="entry name" value="Di-copper center containing domain from catechol oxidase"/>
    <property type="match status" value="1"/>
</dbReference>